<dbReference type="Proteomes" id="UP001210538">
    <property type="component" value="Chromosome"/>
</dbReference>
<proteinExistence type="predicted"/>
<name>A0AAX3LFB9_9ENTR</name>
<sequence length="50" mass="5529">MRNYTNQANIIKRIAFYGLSIIGNERITSPICVLLASAKPDEQCVSAIEC</sequence>
<dbReference type="AlphaFoldDB" id="A0AAX3LFB9"/>
<reference evidence="1 2" key="1">
    <citation type="submission" date="2023-01" db="EMBL/GenBank/DDBJ databases">
        <title>Genome sequence resource and annotation of Enterobacter ludwigii, an economically important pathogen of seedling wilt with strawberry.</title>
        <authorList>
            <person name="Xie Y."/>
        </authorList>
    </citation>
    <scope>NUCLEOTIDE SEQUENCE [LARGE SCALE GENOMIC DNA]</scope>
    <source>
        <strain evidence="1 2">CM-TZ4</strain>
    </source>
</reference>
<protein>
    <submittedName>
        <fullName evidence="1">Uncharacterized protein</fullName>
    </submittedName>
</protein>
<dbReference type="EMBL" id="CP116347">
    <property type="protein sequence ID" value="WCE15010.1"/>
    <property type="molecule type" value="Genomic_DNA"/>
</dbReference>
<gene>
    <name evidence="1" type="ORF">PHA72_09140</name>
</gene>
<accession>A0AAX3LFB9</accession>
<evidence type="ECO:0000313" key="1">
    <source>
        <dbReference type="EMBL" id="WCE15010.1"/>
    </source>
</evidence>
<evidence type="ECO:0000313" key="2">
    <source>
        <dbReference type="Proteomes" id="UP001210538"/>
    </source>
</evidence>
<organism evidence="1 2">
    <name type="scientific">Enterobacter ludwigii</name>
    <dbReference type="NCBI Taxonomy" id="299767"/>
    <lineage>
        <taxon>Bacteria</taxon>
        <taxon>Pseudomonadati</taxon>
        <taxon>Pseudomonadota</taxon>
        <taxon>Gammaproteobacteria</taxon>
        <taxon>Enterobacterales</taxon>
        <taxon>Enterobacteriaceae</taxon>
        <taxon>Enterobacter</taxon>
        <taxon>Enterobacter cloacae complex</taxon>
    </lineage>
</organism>
<keyword evidence="2" id="KW-1185">Reference proteome</keyword>
<dbReference type="RefSeq" id="WP_154820322.1">
    <property type="nucleotide sequence ID" value="NZ_CAWPLG010000124.1"/>
</dbReference>